<reference evidence="3 4" key="1">
    <citation type="submission" date="2018-07" db="EMBL/GenBank/DDBJ databases">
        <title>The complete nuclear genome of the prasinophyte Chloropicon primus (CCMP1205).</title>
        <authorList>
            <person name="Pombert J.-F."/>
            <person name="Otis C."/>
            <person name="Turmel M."/>
            <person name="Lemieux C."/>
        </authorList>
    </citation>
    <scope>NUCLEOTIDE SEQUENCE [LARGE SCALE GENOMIC DNA]</scope>
    <source>
        <strain evidence="3 4">CCMP1205</strain>
    </source>
</reference>
<dbReference type="OrthoDB" id="78067at2759"/>
<dbReference type="PANTHER" id="PTHR37028">
    <property type="entry name" value="UNNAMED PRODUCT-RELATED"/>
    <property type="match status" value="1"/>
</dbReference>
<feature type="region of interest" description="Disordered" evidence="2">
    <location>
        <begin position="471"/>
        <end position="526"/>
    </location>
</feature>
<feature type="compositionally biased region" description="Basic and acidic residues" evidence="2">
    <location>
        <begin position="155"/>
        <end position="164"/>
    </location>
</feature>
<feature type="compositionally biased region" description="Acidic residues" evidence="2">
    <location>
        <begin position="333"/>
        <end position="346"/>
    </location>
</feature>
<dbReference type="Proteomes" id="UP000316726">
    <property type="component" value="Chromosome 15"/>
</dbReference>
<dbReference type="PANTHER" id="PTHR37028:SF4">
    <property type="entry name" value="ALMS MOTIF DOMAIN-CONTAINING PROTEIN"/>
    <property type="match status" value="1"/>
</dbReference>
<feature type="compositionally biased region" description="Basic and acidic residues" evidence="2">
    <location>
        <begin position="269"/>
        <end position="299"/>
    </location>
</feature>
<gene>
    <name evidence="3" type="ORF">A3770_15p74860</name>
</gene>
<feature type="compositionally biased region" description="Acidic residues" evidence="2">
    <location>
        <begin position="44"/>
        <end position="58"/>
    </location>
</feature>
<keyword evidence="4" id="KW-1185">Reference proteome</keyword>
<feature type="region of interest" description="Disordered" evidence="2">
    <location>
        <begin position="250"/>
        <end position="349"/>
    </location>
</feature>
<evidence type="ECO:0000313" key="4">
    <source>
        <dbReference type="Proteomes" id="UP000316726"/>
    </source>
</evidence>
<dbReference type="AlphaFoldDB" id="A0A5B8MVY0"/>
<feature type="region of interest" description="Disordered" evidence="2">
    <location>
        <begin position="76"/>
        <end position="226"/>
    </location>
</feature>
<proteinExistence type="predicted"/>
<protein>
    <submittedName>
        <fullName evidence="3">Uncharacterized protein</fullName>
    </submittedName>
</protein>
<feature type="compositionally biased region" description="Basic and acidic residues" evidence="2">
    <location>
        <begin position="85"/>
        <end position="101"/>
    </location>
</feature>
<feature type="region of interest" description="Disordered" evidence="2">
    <location>
        <begin position="34"/>
        <end position="60"/>
    </location>
</feature>
<feature type="compositionally biased region" description="Basic and acidic residues" evidence="2">
    <location>
        <begin position="485"/>
        <end position="495"/>
    </location>
</feature>
<feature type="coiled-coil region" evidence="1">
    <location>
        <begin position="727"/>
        <end position="754"/>
    </location>
</feature>
<organism evidence="3 4">
    <name type="scientific">Chloropicon primus</name>
    <dbReference type="NCBI Taxonomy" id="1764295"/>
    <lineage>
        <taxon>Eukaryota</taxon>
        <taxon>Viridiplantae</taxon>
        <taxon>Chlorophyta</taxon>
        <taxon>Chloropicophyceae</taxon>
        <taxon>Chloropicales</taxon>
        <taxon>Chloropicaceae</taxon>
        <taxon>Chloropicon</taxon>
    </lineage>
</organism>
<evidence type="ECO:0000313" key="3">
    <source>
        <dbReference type="EMBL" id="QDZ24968.1"/>
    </source>
</evidence>
<evidence type="ECO:0000256" key="1">
    <source>
        <dbReference type="SAM" id="Coils"/>
    </source>
</evidence>
<dbReference type="EMBL" id="CP031048">
    <property type="protein sequence ID" value="QDZ24968.1"/>
    <property type="molecule type" value="Genomic_DNA"/>
</dbReference>
<feature type="compositionally biased region" description="Basic residues" evidence="2">
    <location>
        <begin position="189"/>
        <end position="206"/>
    </location>
</feature>
<evidence type="ECO:0000256" key="2">
    <source>
        <dbReference type="SAM" id="MobiDB-lite"/>
    </source>
</evidence>
<keyword evidence="1" id="KW-0175">Coiled coil</keyword>
<feature type="compositionally biased region" description="Acidic residues" evidence="2">
    <location>
        <begin position="174"/>
        <end position="183"/>
    </location>
</feature>
<sequence length="859" mass="97422">MSEGSVQDESIKQVEDDMRMLEELLQKNRFHARFQGRRGQAKEEETEYQEGQQDEELDGGYGLLQRDKSYGELLRILNDEGGGDQGRRRTSREGSSKRGSEEYEAEGSPGPVEVTDLLYDGAGTAGRGSVISSFLSDDENEGELTLRDLALQGGRSEEQGRHEIPTGSAPLAVEGDDDDDDDDGGSKSKASKKAKAKAKAKSSTLKKRPEDLIPTTLKRVPRNRHSMANVMEQVSAAEIEELTFRPRLAWGTGTKASGSRPGTGVKASKRGERIETLSRPMTDKWTQRELEKLREEMAEASKYPFQPSIGDRSSELAAAKTRRKKDRRVQEEGFSEEGEAEADGEDSAVHEPIEVRLMKSNEQREAQLRQAKLEREYAELMHCTFKPNIAKQAVGPKKDYLGKDYKPIHQRLHKVLQDKSLRLASARMSKELEDPDLTFAPKINPKSAKLAHMKAVREELSTIDRLASGMVTTERKDAGQGLGGGDRKGRAKNEGGAKVPAGPAWCSSPATSAPRTTPPSSGSPVSLVDVSKVVPREYLDCTFSPQINPKSKEILSKSEVWNPDFHKRQEHFVEHRQRFLSEGKRTEDTDCTFRPNIGNAREFLRQQANKHLKESKIETVTRLSSRDLEEKRIRETSIRESYYSQFNFEPKLTERSRELASATDLDELVYNERGHKIRRSIARQVEEEFNSKFTFRPDTTRGKRSTTKENVVPTASLQIAGDKDTVIHRIEAYRQEKELRIREFRQEREEERMQECTFAPRTNSGGAAKAKLNKPVVVHGLTRFLRNRELARAKETERRQRELEVFATGKGKPKSCYTVAEPFRLSKSRTAKTKMDRLRRELEDEFERECTFKPRLNRF</sequence>
<name>A0A5B8MVY0_9CHLO</name>
<accession>A0A5B8MVY0</accession>
<feature type="compositionally biased region" description="Low complexity" evidence="2">
    <location>
        <begin position="507"/>
        <end position="526"/>
    </location>
</feature>